<gene>
    <name evidence="5" type="ORF">D3M95_05615</name>
</gene>
<proteinExistence type="predicted"/>
<keyword evidence="2" id="KW-0812">Transmembrane</keyword>
<keyword evidence="3" id="KW-1133">Transmembrane helix</keyword>
<dbReference type="GO" id="GO:0016020">
    <property type="term" value="C:membrane"/>
    <property type="evidence" value="ECO:0007669"/>
    <property type="project" value="UniProtKB-SubCell"/>
</dbReference>
<evidence type="ECO:0000256" key="2">
    <source>
        <dbReference type="ARBA" id="ARBA00022692"/>
    </source>
</evidence>
<dbReference type="Pfam" id="PF07681">
    <property type="entry name" value="DoxX"/>
    <property type="match status" value="1"/>
</dbReference>
<evidence type="ECO:0000313" key="5">
    <source>
        <dbReference type="EMBL" id="RIX35335.1"/>
    </source>
</evidence>
<keyword evidence="4" id="KW-0472">Membrane</keyword>
<dbReference type="STRING" id="1451189.CFAL_04775"/>
<name>A0A418Q843_9CORY</name>
<evidence type="ECO:0000313" key="6">
    <source>
        <dbReference type="Proteomes" id="UP000285278"/>
    </source>
</evidence>
<comment type="caution">
    <text evidence="5">The sequence shown here is derived from an EMBL/GenBank/DDBJ whole genome shotgun (WGS) entry which is preliminary data.</text>
</comment>
<evidence type="ECO:0000256" key="3">
    <source>
        <dbReference type="ARBA" id="ARBA00022989"/>
    </source>
</evidence>
<dbReference type="InterPro" id="IPR032808">
    <property type="entry name" value="DoxX"/>
</dbReference>
<dbReference type="Proteomes" id="UP000285278">
    <property type="component" value="Unassembled WGS sequence"/>
</dbReference>
<evidence type="ECO:0000256" key="1">
    <source>
        <dbReference type="ARBA" id="ARBA00004141"/>
    </source>
</evidence>
<accession>A0A418Q843</accession>
<organism evidence="5 6">
    <name type="scientific">Corynebacterium falsenii</name>
    <dbReference type="NCBI Taxonomy" id="108486"/>
    <lineage>
        <taxon>Bacteria</taxon>
        <taxon>Bacillati</taxon>
        <taxon>Actinomycetota</taxon>
        <taxon>Actinomycetes</taxon>
        <taxon>Mycobacteriales</taxon>
        <taxon>Corynebacteriaceae</taxon>
        <taxon>Corynebacterium</taxon>
    </lineage>
</organism>
<dbReference type="EMBL" id="QXJK01000004">
    <property type="protein sequence ID" value="RIX35335.1"/>
    <property type="molecule type" value="Genomic_DNA"/>
</dbReference>
<dbReference type="RefSeq" id="WP_119664661.1">
    <property type="nucleotide sequence ID" value="NZ_CP083647.1"/>
</dbReference>
<dbReference type="OrthoDB" id="329282at2"/>
<sequence>MIRTLARPLLASSFAVDGVQMLLHSNKYSKDAKAVNSTLRSVIPAGYRSFIPKDPETTVRVVGTTKVVASLALAKGKSPRLAAATLAALQIPTALSRHAFWKASNEGEKKEEVRGLVTDLALLGGLAITSADTAGKPGLKWRVQKAMPGKSEQQKMLENAQGQAQSFLEKTKDVASQVQENVADYVDDHSDEWKEAAGNLKDQAVVLGAQAQDIASDFIGDVDTKKLNKKAKKLRKKLG</sequence>
<protein>
    <submittedName>
        <fullName evidence="5">DoxX family protein</fullName>
    </submittedName>
</protein>
<dbReference type="AlphaFoldDB" id="A0A418Q843"/>
<comment type="subcellular location">
    <subcellularLocation>
        <location evidence="1">Membrane</location>
        <topology evidence="1">Multi-pass membrane protein</topology>
    </subcellularLocation>
</comment>
<reference evidence="5 6" key="1">
    <citation type="submission" date="2018-09" db="EMBL/GenBank/DDBJ databases">
        <title>Optimization and identification of Corynebacterium falsenii FN1-14 from fish paste.</title>
        <authorList>
            <person name="Daroonpunt R."/>
            <person name="Tanasupawat S."/>
        </authorList>
    </citation>
    <scope>NUCLEOTIDE SEQUENCE [LARGE SCALE GENOMIC DNA]</scope>
    <source>
        <strain evidence="5 6">FN1-14</strain>
    </source>
</reference>
<keyword evidence="6" id="KW-1185">Reference proteome</keyword>
<evidence type="ECO:0000256" key="4">
    <source>
        <dbReference type="ARBA" id="ARBA00023136"/>
    </source>
</evidence>